<sequence>MGLQEHMRSNPDDWDAFVDKISESPNIRFIAKSGHPPTAILMNEEGGEAQESYSIETWDTDTIEDFFLERLL</sequence>
<reference evidence="5" key="1">
    <citation type="submission" date="2017-02" db="UniProtKB">
        <authorList>
            <consortium name="WormBaseParasite"/>
        </authorList>
    </citation>
    <scope>IDENTIFICATION</scope>
</reference>
<dbReference type="InterPro" id="IPR014912">
    <property type="entry name" value="Sep15_SelM_dom"/>
</dbReference>
<dbReference type="InterPro" id="IPR036249">
    <property type="entry name" value="Thioredoxin-like_sf"/>
</dbReference>
<evidence type="ECO:0000256" key="1">
    <source>
        <dbReference type="ARBA" id="ARBA00005742"/>
    </source>
</evidence>
<gene>
    <name evidence="3" type="ORF">TASK_LOCUS6581</name>
</gene>
<dbReference type="AlphaFoldDB" id="A0A0R3W8A9"/>
<proteinExistence type="inferred from homology"/>
<dbReference type="STRING" id="60517.A0A0R3W8A9"/>
<reference evidence="3 4" key="2">
    <citation type="submission" date="2018-11" db="EMBL/GenBank/DDBJ databases">
        <authorList>
            <consortium name="Pathogen Informatics"/>
        </authorList>
    </citation>
    <scope>NUCLEOTIDE SEQUENCE [LARGE SCALE GENOMIC DNA]</scope>
</reference>
<keyword evidence="4" id="KW-1185">Reference proteome</keyword>
<evidence type="ECO:0000313" key="4">
    <source>
        <dbReference type="Proteomes" id="UP000282613"/>
    </source>
</evidence>
<dbReference type="Gene3D" id="3.40.30.50">
    <property type="entry name" value="Sep15/SelM thioredoxin-like domain, active-site redox motif"/>
    <property type="match status" value="1"/>
</dbReference>
<dbReference type="WBParaSite" id="TASK_0000658001-mRNA-1">
    <property type="protein sequence ID" value="TASK_0000658001-mRNA-1"/>
    <property type="gene ID" value="TASK_0000658001"/>
</dbReference>
<evidence type="ECO:0000313" key="3">
    <source>
        <dbReference type="EMBL" id="VDK36979.1"/>
    </source>
</evidence>
<dbReference type="EMBL" id="UYRS01018514">
    <property type="protein sequence ID" value="VDK36979.1"/>
    <property type="molecule type" value="Genomic_DNA"/>
</dbReference>
<dbReference type="SUPFAM" id="SSF52833">
    <property type="entry name" value="Thioredoxin-like"/>
    <property type="match status" value="1"/>
</dbReference>
<organism evidence="5">
    <name type="scientific">Taenia asiatica</name>
    <name type="common">Asian tapeworm</name>
    <dbReference type="NCBI Taxonomy" id="60517"/>
    <lineage>
        <taxon>Eukaryota</taxon>
        <taxon>Metazoa</taxon>
        <taxon>Spiralia</taxon>
        <taxon>Lophotrochozoa</taxon>
        <taxon>Platyhelminthes</taxon>
        <taxon>Cestoda</taxon>
        <taxon>Eucestoda</taxon>
        <taxon>Cyclophyllidea</taxon>
        <taxon>Taeniidae</taxon>
        <taxon>Taenia</taxon>
    </lineage>
</organism>
<comment type="similarity">
    <text evidence="1">Belongs to the selenoprotein M/F family.</text>
</comment>
<name>A0A0R3W8A9_TAEAS</name>
<evidence type="ECO:0000259" key="2">
    <source>
        <dbReference type="Pfam" id="PF08806"/>
    </source>
</evidence>
<evidence type="ECO:0000313" key="5">
    <source>
        <dbReference type="WBParaSite" id="TASK_0000658001-mRNA-1"/>
    </source>
</evidence>
<dbReference type="Proteomes" id="UP000282613">
    <property type="component" value="Unassembled WGS sequence"/>
</dbReference>
<feature type="domain" description="Selenoprotein F/M" evidence="2">
    <location>
        <begin position="20"/>
        <end position="71"/>
    </location>
</feature>
<dbReference type="InterPro" id="IPR038219">
    <property type="entry name" value="Sep15/SelM_sf"/>
</dbReference>
<dbReference type="Pfam" id="PF08806">
    <property type="entry name" value="Sep15_SelM"/>
    <property type="match status" value="1"/>
</dbReference>
<protein>
    <submittedName>
        <fullName evidence="5">Sep15_SelM domain-containing protein</fullName>
    </submittedName>
</protein>
<accession>A0A0R3W8A9</accession>
<dbReference type="OrthoDB" id="1910009at2759"/>